<accession>A0A917E328</accession>
<sequence>MSKGTGLLRQMNEKRALALLRSGEHHSRQELAKLLGLSKNTISLIIDSFIKQGIVVEKGLTEQAGAGRPRIRLELVPDFHTAIGLSIGHSSCQYIVTDYRSSILESGEYPILNTDAEPFIGEMIGLCGRLLAKYPRTIGIGATIPALVDPHRGIVHFSSHLNWKNTPLKEKLDKHLPVKTMVMNNVKASALAVASTMPGAGDSANLFYLRIDEGVGGAQIIDGRIYNGASFIAGEIGHLCVHRDGPLCACGQRGCLEALVSMPAVKEQIRSRYPQAELEGNPLPWIVSKQNEDDMRSLLRTSGEHVGFALSQLVNLVNPRHIMINSPLAELAPFKQAVQRTMEQRALHLPFAKTSLQFLQNAFSASIGAAYAVILDFEKE</sequence>
<evidence type="ECO:0000256" key="3">
    <source>
        <dbReference type="ARBA" id="ARBA00022629"/>
    </source>
</evidence>
<dbReference type="InterPro" id="IPR043129">
    <property type="entry name" value="ATPase_NBD"/>
</dbReference>
<evidence type="ECO:0000313" key="4">
    <source>
        <dbReference type="EMBL" id="GGD95708.1"/>
    </source>
</evidence>
<comment type="similarity">
    <text evidence="2">Belongs to the ROK (NagC/XylR) family.</text>
</comment>
<name>A0A917E328_9BACL</name>
<evidence type="ECO:0000256" key="2">
    <source>
        <dbReference type="ARBA" id="ARBA00006479"/>
    </source>
</evidence>
<proteinExistence type="inferred from homology"/>
<dbReference type="RefSeq" id="WP_188998698.1">
    <property type="nucleotide sequence ID" value="NZ_BMHP01000008.1"/>
</dbReference>
<keyword evidence="3" id="KW-0119">Carbohydrate metabolism</keyword>
<dbReference type="PANTHER" id="PTHR18964">
    <property type="entry name" value="ROK (REPRESSOR, ORF, KINASE) FAMILY"/>
    <property type="match status" value="1"/>
</dbReference>
<organism evidence="4 5">
    <name type="scientific">Paenibacillus nasutitermitis</name>
    <dbReference type="NCBI Taxonomy" id="1652958"/>
    <lineage>
        <taxon>Bacteria</taxon>
        <taxon>Bacillati</taxon>
        <taxon>Bacillota</taxon>
        <taxon>Bacilli</taxon>
        <taxon>Bacillales</taxon>
        <taxon>Paenibacillaceae</taxon>
        <taxon>Paenibacillus</taxon>
    </lineage>
</organism>
<dbReference type="InterPro" id="IPR000600">
    <property type="entry name" value="ROK"/>
</dbReference>
<dbReference type="SUPFAM" id="SSF53067">
    <property type="entry name" value="Actin-like ATPase domain"/>
    <property type="match status" value="1"/>
</dbReference>
<dbReference type="Pfam" id="PF00480">
    <property type="entry name" value="ROK"/>
    <property type="match status" value="1"/>
</dbReference>
<evidence type="ECO:0000313" key="5">
    <source>
        <dbReference type="Proteomes" id="UP000612456"/>
    </source>
</evidence>
<keyword evidence="3" id="KW-0859">Xylose metabolism</keyword>
<dbReference type="GO" id="GO:0004674">
    <property type="term" value="F:protein serine/threonine kinase activity"/>
    <property type="evidence" value="ECO:0007669"/>
    <property type="project" value="UniProtKB-KW"/>
</dbReference>
<dbReference type="AlphaFoldDB" id="A0A917E328"/>
<gene>
    <name evidence="4" type="ORF">GCM10010911_62960</name>
</gene>
<comment type="function">
    <text evidence="1">Transcriptional repressor of xylose-utilizing enzymes.</text>
</comment>
<keyword evidence="4" id="KW-0723">Serine/threonine-protein kinase</keyword>
<keyword evidence="4" id="KW-0808">Transferase</keyword>
<evidence type="ECO:0000256" key="1">
    <source>
        <dbReference type="ARBA" id="ARBA00002486"/>
    </source>
</evidence>
<dbReference type="GO" id="GO:0042732">
    <property type="term" value="P:D-xylose metabolic process"/>
    <property type="evidence" value="ECO:0007669"/>
    <property type="project" value="UniProtKB-KW"/>
</dbReference>
<dbReference type="InterPro" id="IPR036390">
    <property type="entry name" value="WH_DNA-bd_sf"/>
</dbReference>
<comment type="caution">
    <text evidence="4">The sequence shown here is derived from an EMBL/GenBank/DDBJ whole genome shotgun (WGS) entry which is preliminary data.</text>
</comment>
<keyword evidence="5" id="KW-1185">Reference proteome</keyword>
<dbReference type="Gene3D" id="1.10.10.10">
    <property type="entry name" value="Winged helix-like DNA-binding domain superfamily/Winged helix DNA-binding domain"/>
    <property type="match status" value="1"/>
</dbReference>
<dbReference type="EMBL" id="BMHP01000008">
    <property type="protein sequence ID" value="GGD95708.1"/>
    <property type="molecule type" value="Genomic_DNA"/>
</dbReference>
<dbReference type="PANTHER" id="PTHR18964:SF149">
    <property type="entry name" value="BIFUNCTIONAL UDP-N-ACETYLGLUCOSAMINE 2-EPIMERASE_N-ACETYLMANNOSAMINE KINASE"/>
    <property type="match status" value="1"/>
</dbReference>
<reference evidence="4" key="1">
    <citation type="journal article" date="2014" name="Int. J. Syst. Evol. Microbiol.">
        <title>Complete genome sequence of Corynebacterium casei LMG S-19264T (=DSM 44701T), isolated from a smear-ripened cheese.</title>
        <authorList>
            <consortium name="US DOE Joint Genome Institute (JGI-PGF)"/>
            <person name="Walter F."/>
            <person name="Albersmeier A."/>
            <person name="Kalinowski J."/>
            <person name="Ruckert C."/>
        </authorList>
    </citation>
    <scope>NUCLEOTIDE SEQUENCE</scope>
    <source>
        <strain evidence="4">CGMCC 1.15178</strain>
    </source>
</reference>
<reference evidence="4" key="2">
    <citation type="submission" date="2020-09" db="EMBL/GenBank/DDBJ databases">
        <authorList>
            <person name="Sun Q."/>
            <person name="Zhou Y."/>
        </authorList>
    </citation>
    <scope>NUCLEOTIDE SEQUENCE</scope>
    <source>
        <strain evidence="4">CGMCC 1.15178</strain>
    </source>
</reference>
<dbReference type="SUPFAM" id="SSF46785">
    <property type="entry name" value="Winged helix' DNA-binding domain"/>
    <property type="match status" value="1"/>
</dbReference>
<keyword evidence="4" id="KW-0418">Kinase</keyword>
<protein>
    <submittedName>
        <fullName evidence="4">Serine/threonine protein kinase</fullName>
    </submittedName>
</protein>
<dbReference type="Gene3D" id="3.30.420.40">
    <property type="match status" value="2"/>
</dbReference>
<dbReference type="InterPro" id="IPR036388">
    <property type="entry name" value="WH-like_DNA-bd_sf"/>
</dbReference>
<dbReference type="Proteomes" id="UP000612456">
    <property type="component" value="Unassembled WGS sequence"/>
</dbReference>